<comment type="caution">
    <text evidence="1">The sequence shown here is derived from an EMBL/GenBank/DDBJ whole genome shotgun (WGS) entry which is preliminary data.</text>
</comment>
<protein>
    <submittedName>
        <fullName evidence="1">Uncharacterized protein</fullName>
    </submittedName>
</protein>
<dbReference type="AlphaFoldDB" id="A0A4S8ZNZ5"/>
<accession>A0A4S8ZNZ5</accession>
<sequence>MHDPATTFLRPPIYLPHENTNHHPSAFPYGSKNLASRVCVWHPLASKIPLTRFYSAVQSVLVCILQCLLRKRFAHAYHERFTSISDIVQEICGFPRIWFDRGFLDLCCCYFGAWCNGWLWARLIVLSATMDGRLGDSLGVGGCGGIMVASTAGMGFYGRHDRSYGASMGRVTKVRRLLSLEARGRNDMSTDSQMCI</sequence>
<dbReference type="Proteomes" id="UP000310421">
    <property type="component" value="Unassembled WGS sequence"/>
</dbReference>
<gene>
    <name evidence="1" type="ORF">D6D20_00404</name>
</gene>
<dbReference type="EMBL" id="QZAN01000002">
    <property type="protein sequence ID" value="THW67763.1"/>
    <property type="molecule type" value="Genomic_DNA"/>
</dbReference>
<reference evidence="1 2" key="1">
    <citation type="submission" date="2018-10" db="EMBL/GenBank/DDBJ databases">
        <title>Fifty Aureobasidium pullulans genomes reveal a recombining polyextremotolerant generalist.</title>
        <authorList>
            <person name="Gostincar C."/>
            <person name="Turk M."/>
            <person name="Zajc J."/>
            <person name="Gunde-Cimerman N."/>
        </authorList>
    </citation>
    <scope>NUCLEOTIDE SEQUENCE [LARGE SCALE GENOMIC DNA]</scope>
    <source>
        <strain evidence="1 2">EXF-10751</strain>
    </source>
</reference>
<organism evidence="1 2">
    <name type="scientific">Aureobasidium pullulans</name>
    <name type="common">Black yeast</name>
    <name type="synonym">Pullularia pullulans</name>
    <dbReference type="NCBI Taxonomy" id="5580"/>
    <lineage>
        <taxon>Eukaryota</taxon>
        <taxon>Fungi</taxon>
        <taxon>Dikarya</taxon>
        <taxon>Ascomycota</taxon>
        <taxon>Pezizomycotina</taxon>
        <taxon>Dothideomycetes</taxon>
        <taxon>Dothideomycetidae</taxon>
        <taxon>Dothideales</taxon>
        <taxon>Saccotheciaceae</taxon>
        <taxon>Aureobasidium</taxon>
    </lineage>
</organism>
<evidence type="ECO:0000313" key="2">
    <source>
        <dbReference type="Proteomes" id="UP000310421"/>
    </source>
</evidence>
<evidence type="ECO:0000313" key="1">
    <source>
        <dbReference type="EMBL" id="THW67763.1"/>
    </source>
</evidence>
<name>A0A4S8ZNZ5_AURPU</name>
<proteinExistence type="predicted"/>